<dbReference type="InterPro" id="IPR005801">
    <property type="entry name" value="ADC_synthase"/>
</dbReference>
<dbReference type="EC" id="2.6.1.85" evidence="3"/>
<sequence length="461" mass="51711">MSNYIIKKSPFAASATKLFHLFHYEKNVSFLDSSLKNKLGRFSIIGLVPHIIVESHPKGCLINGTLHPCTPEIFLKEYLHTHHQENNTSLPLLNGAIGYISYDYGQSIFHLKDPRPTNFPGAEMTWIFYDFFIIEDHLDHTVTFIAGGHTQPAEKLMHSMMTEIQKRLAHASPLSVTPSPTTAKLLSYMPEEEYTKNLKKINSYILDGHIYVINFTQMLTFQSNQSPYAFFTALRKSNPAPFGAYLNYPHCQIISASMERFIKISHGTIETRPIKGTRPRSNQPQKDIAYYQALKHSTKDKSELLMIVDLERNDLSRICQTGTITVPSLYQIEAYATVFQLVATIQGKLLPHTTAIDILPVLFPGGSITGAPKQRAMEIIAELEPTKRGIYTGSIGYISLNGDCDLNIVIRTAVHHNGIYQIGVGGGITAESDPAAEYEETWQKALALQRVLQGGYHENKL</sequence>
<dbReference type="NCBIfam" id="TIGR00553">
    <property type="entry name" value="pabB"/>
    <property type="match status" value="1"/>
</dbReference>
<dbReference type="PANTHER" id="PTHR11236">
    <property type="entry name" value="AMINOBENZOATE/ANTHRANILATE SYNTHASE"/>
    <property type="match status" value="1"/>
</dbReference>
<keyword evidence="14" id="KW-1185">Reference proteome</keyword>
<dbReference type="GO" id="GO:0046872">
    <property type="term" value="F:metal ion binding"/>
    <property type="evidence" value="ECO:0007669"/>
    <property type="project" value="UniProtKB-KW"/>
</dbReference>
<dbReference type="InterPro" id="IPR015890">
    <property type="entry name" value="Chorismate_C"/>
</dbReference>
<evidence type="ECO:0000256" key="6">
    <source>
        <dbReference type="ARBA" id="ARBA00022723"/>
    </source>
</evidence>
<dbReference type="PANTHER" id="PTHR11236:SF48">
    <property type="entry name" value="ISOCHORISMATE SYNTHASE MENF"/>
    <property type="match status" value="1"/>
</dbReference>
<evidence type="ECO:0000259" key="11">
    <source>
        <dbReference type="Pfam" id="PF00425"/>
    </source>
</evidence>
<dbReference type="Proteomes" id="UP000070160">
    <property type="component" value="Unassembled WGS sequence"/>
</dbReference>
<evidence type="ECO:0000256" key="2">
    <source>
        <dbReference type="ARBA" id="ARBA00011575"/>
    </source>
</evidence>
<comment type="function">
    <text evidence="9">Part of a heterotetrameric complex that catalyzes the two-step biosynthesis of anthranilate, an intermediate in the biosynthesis of L-tryptophan. In the first step, the glutamine-binding beta subunit (TrpG) of anthranilate synthase (AS) provides the glutamine amidotransferase activity which generates ammonia as a substrate that, along with chorismate, is used in the second step, catalyzed by the large alpha subunit of AS (TrpE) to produce anthranilate. In the absence of TrpG, TrpE can synthesize anthranilate directly from chorismate and high concentrations of ammonia.</text>
</comment>
<comment type="caution">
    <text evidence="13">The sequence shown here is derived from an EMBL/GenBank/DDBJ whole genome shotgun (WGS) entry which is preliminary data.</text>
</comment>
<dbReference type="InterPro" id="IPR019999">
    <property type="entry name" value="Anth_synth_I-like"/>
</dbReference>
<dbReference type="SUPFAM" id="SSF56322">
    <property type="entry name" value="ADC synthase"/>
    <property type="match status" value="1"/>
</dbReference>
<dbReference type="Gene3D" id="3.60.120.10">
    <property type="entry name" value="Anthranilate synthase"/>
    <property type="match status" value="1"/>
</dbReference>
<dbReference type="GO" id="GO:0004049">
    <property type="term" value="F:anthranilate synthase activity"/>
    <property type="evidence" value="ECO:0007669"/>
    <property type="project" value="UniProtKB-EC"/>
</dbReference>
<dbReference type="InterPro" id="IPR006805">
    <property type="entry name" value="Anth_synth_I_N"/>
</dbReference>
<accession>A0A134CDE1</accession>
<evidence type="ECO:0000256" key="3">
    <source>
        <dbReference type="ARBA" id="ARBA00013139"/>
    </source>
</evidence>
<dbReference type="GO" id="GO:0009396">
    <property type="term" value="P:folic acid-containing compound biosynthetic process"/>
    <property type="evidence" value="ECO:0007669"/>
    <property type="project" value="InterPro"/>
</dbReference>
<dbReference type="Pfam" id="PF00425">
    <property type="entry name" value="Chorismate_bind"/>
    <property type="match status" value="1"/>
</dbReference>
<dbReference type="GO" id="GO:0046820">
    <property type="term" value="F:4-amino-4-deoxychorismate synthase activity"/>
    <property type="evidence" value="ECO:0007669"/>
    <property type="project" value="UniProtKB-EC"/>
</dbReference>
<dbReference type="InterPro" id="IPR005802">
    <property type="entry name" value="ADC_synth_comp_1"/>
</dbReference>
<keyword evidence="6" id="KW-0479">Metal-binding</keyword>
<keyword evidence="7" id="KW-0460">Magnesium</keyword>
<dbReference type="PATRIC" id="fig|1588748.3.peg.1491"/>
<keyword evidence="5" id="KW-0808">Transferase</keyword>
<dbReference type="GO" id="GO:0000162">
    <property type="term" value="P:L-tryptophan biosynthetic process"/>
    <property type="evidence" value="ECO:0007669"/>
    <property type="project" value="TreeGrafter"/>
</dbReference>
<name>A0A134CDE1_9FIRM</name>
<feature type="domain" description="Anthranilate synthase component I N-terminal" evidence="12">
    <location>
        <begin position="19"/>
        <end position="143"/>
    </location>
</feature>
<evidence type="ECO:0000256" key="8">
    <source>
        <dbReference type="ARBA" id="ARBA00023239"/>
    </source>
</evidence>
<evidence type="ECO:0000256" key="1">
    <source>
        <dbReference type="ARBA" id="ARBA00001946"/>
    </source>
</evidence>
<keyword evidence="8" id="KW-0456">Lyase</keyword>
<dbReference type="RefSeq" id="WP_062486598.1">
    <property type="nucleotide sequence ID" value="NZ_KQ960955.1"/>
</dbReference>
<comment type="cofactor">
    <cofactor evidence="1">
        <name>Mg(2+)</name>
        <dbReference type="ChEBI" id="CHEBI:18420"/>
    </cofactor>
</comment>
<comment type="subunit">
    <text evidence="2">Heterotetramer consisting of two non-identical subunits: a beta subunit (TrpG) and a large alpha subunit (TrpE).</text>
</comment>
<dbReference type="AlphaFoldDB" id="A0A134CDE1"/>
<organism evidence="13 14">
    <name type="scientific">Megasphaera hutchinsoni</name>
    <dbReference type="NCBI Taxonomy" id="1588748"/>
    <lineage>
        <taxon>Bacteria</taxon>
        <taxon>Bacillati</taxon>
        <taxon>Bacillota</taxon>
        <taxon>Negativicutes</taxon>
        <taxon>Veillonellales</taxon>
        <taxon>Veillonellaceae</taxon>
        <taxon>Megasphaera</taxon>
    </lineage>
</organism>
<dbReference type="STRING" id="1588748.HMPREF3182_01540"/>
<evidence type="ECO:0000256" key="4">
    <source>
        <dbReference type="ARBA" id="ARBA00020653"/>
    </source>
</evidence>
<evidence type="ECO:0000313" key="14">
    <source>
        <dbReference type="Proteomes" id="UP000070160"/>
    </source>
</evidence>
<evidence type="ECO:0000256" key="7">
    <source>
        <dbReference type="ARBA" id="ARBA00022842"/>
    </source>
</evidence>
<dbReference type="EMBL" id="LSDT01000050">
    <property type="protein sequence ID" value="KXB90225.1"/>
    <property type="molecule type" value="Genomic_DNA"/>
</dbReference>
<evidence type="ECO:0000256" key="9">
    <source>
        <dbReference type="ARBA" id="ARBA00025634"/>
    </source>
</evidence>
<evidence type="ECO:0000256" key="10">
    <source>
        <dbReference type="ARBA" id="ARBA00047683"/>
    </source>
</evidence>
<dbReference type="Pfam" id="PF04715">
    <property type="entry name" value="Anth_synt_I_N"/>
    <property type="match status" value="1"/>
</dbReference>
<feature type="domain" description="Chorismate-utilising enzyme C-terminal" evidence="11">
    <location>
        <begin position="191"/>
        <end position="444"/>
    </location>
</feature>
<reference evidence="14" key="1">
    <citation type="submission" date="2016-01" db="EMBL/GenBank/DDBJ databases">
        <authorList>
            <person name="Mitreva M."/>
            <person name="Pepin K.H."/>
            <person name="Mihindukulasuriya K.A."/>
            <person name="Fulton R."/>
            <person name="Fronick C."/>
            <person name="O'Laughlin M."/>
            <person name="Miner T."/>
            <person name="Herter B."/>
            <person name="Rosa B.A."/>
            <person name="Cordes M."/>
            <person name="Tomlinson C."/>
            <person name="Wollam A."/>
            <person name="Palsikar V.B."/>
            <person name="Mardis E.R."/>
            <person name="Wilson R.K."/>
        </authorList>
    </citation>
    <scope>NUCLEOTIDE SEQUENCE [LARGE SCALE GENOMIC DNA]</scope>
    <source>
        <strain evidence="14">KA00182</strain>
    </source>
</reference>
<protein>
    <recommendedName>
        <fullName evidence="4">Anthranilate synthase component 1</fullName>
        <ecNumber evidence="3">2.6.1.85</ecNumber>
    </recommendedName>
</protein>
<evidence type="ECO:0000259" key="12">
    <source>
        <dbReference type="Pfam" id="PF04715"/>
    </source>
</evidence>
<dbReference type="PRINTS" id="PR00095">
    <property type="entry name" value="ANTSNTHASEI"/>
</dbReference>
<evidence type="ECO:0000313" key="13">
    <source>
        <dbReference type="EMBL" id="KXB90225.1"/>
    </source>
</evidence>
<proteinExistence type="predicted"/>
<evidence type="ECO:0000256" key="5">
    <source>
        <dbReference type="ARBA" id="ARBA00022679"/>
    </source>
</evidence>
<gene>
    <name evidence="13" type="ORF">HMPREF3182_01540</name>
</gene>
<comment type="catalytic activity">
    <reaction evidence="10">
        <text>chorismate + L-glutamine = anthranilate + pyruvate + L-glutamate + H(+)</text>
        <dbReference type="Rhea" id="RHEA:21732"/>
        <dbReference type="ChEBI" id="CHEBI:15361"/>
        <dbReference type="ChEBI" id="CHEBI:15378"/>
        <dbReference type="ChEBI" id="CHEBI:16567"/>
        <dbReference type="ChEBI" id="CHEBI:29748"/>
        <dbReference type="ChEBI" id="CHEBI:29985"/>
        <dbReference type="ChEBI" id="CHEBI:58359"/>
        <dbReference type="EC" id="4.1.3.27"/>
    </reaction>
</comment>